<dbReference type="EMBL" id="CM034400">
    <property type="protein sequence ID" value="KAJ0176227.1"/>
    <property type="molecule type" value="Genomic_DNA"/>
</dbReference>
<gene>
    <name evidence="1" type="ORF">K1T71_008401</name>
</gene>
<dbReference type="Proteomes" id="UP000824533">
    <property type="component" value="Linkage Group LG14"/>
</dbReference>
<proteinExistence type="predicted"/>
<name>A0ACC1CYM5_9NEOP</name>
<protein>
    <submittedName>
        <fullName evidence="1">Uncharacterized protein</fullName>
    </submittedName>
</protein>
<accession>A0ACC1CYM5</accession>
<evidence type="ECO:0000313" key="1">
    <source>
        <dbReference type="EMBL" id="KAJ0176227.1"/>
    </source>
</evidence>
<reference evidence="1 2" key="1">
    <citation type="journal article" date="2021" name="Front. Genet.">
        <title>Chromosome-Level Genome Assembly Reveals Significant Gene Expansion in the Toll and IMD Signaling Pathways of Dendrolimus kikuchii.</title>
        <authorList>
            <person name="Zhou J."/>
            <person name="Wu P."/>
            <person name="Xiong Z."/>
            <person name="Liu N."/>
            <person name="Zhao N."/>
            <person name="Ji M."/>
            <person name="Qiu Y."/>
            <person name="Yang B."/>
        </authorList>
    </citation>
    <scope>NUCLEOTIDE SEQUENCE [LARGE SCALE GENOMIC DNA]</scope>
    <source>
        <strain evidence="1">Ann1</strain>
    </source>
</reference>
<evidence type="ECO:0000313" key="2">
    <source>
        <dbReference type="Proteomes" id="UP000824533"/>
    </source>
</evidence>
<organism evidence="1 2">
    <name type="scientific">Dendrolimus kikuchii</name>
    <dbReference type="NCBI Taxonomy" id="765133"/>
    <lineage>
        <taxon>Eukaryota</taxon>
        <taxon>Metazoa</taxon>
        <taxon>Ecdysozoa</taxon>
        <taxon>Arthropoda</taxon>
        <taxon>Hexapoda</taxon>
        <taxon>Insecta</taxon>
        <taxon>Pterygota</taxon>
        <taxon>Neoptera</taxon>
        <taxon>Endopterygota</taxon>
        <taxon>Lepidoptera</taxon>
        <taxon>Glossata</taxon>
        <taxon>Ditrysia</taxon>
        <taxon>Bombycoidea</taxon>
        <taxon>Lasiocampidae</taxon>
        <taxon>Dendrolimus</taxon>
    </lineage>
</organism>
<keyword evidence="2" id="KW-1185">Reference proteome</keyword>
<comment type="caution">
    <text evidence="1">The sequence shown here is derived from an EMBL/GenBank/DDBJ whole genome shotgun (WGS) entry which is preliminary data.</text>
</comment>
<sequence length="156" mass="17813">MESIEKPSDNHELKSGTDEGDKIETVEESATCSKQSMRNHIDYIKSTLDSNIKVEKKEEDDIKHILKPGVKQTQNGNEMQLKDAGEVGKIVTRKKRKPQKRKLKRRPNTAKAKKSRRDSLIAMYVGKLSNVVPFQRRRILPESEDSLSDSDSDLSY</sequence>